<feature type="compositionally biased region" description="Polar residues" evidence="9">
    <location>
        <begin position="29"/>
        <end position="55"/>
    </location>
</feature>
<dbReference type="EMBL" id="CAUEEQ010041887">
    <property type="protein sequence ID" value="CAJ0956455.1"/>
    <property type="molecule type" value="Genomic_DNA"/>
</dbReference>
<dbReference type="SUPFAM" id="SSF57667">
    <property type="entry name" value="beta-beta-alpha zinc fingers"/>
    <property type="match status" value="2"/>
</dbReference>
<evidence type="ECO:0000259" key="10">
    <source>
        <dbReference type="PROSITE" id="PS50157"/>
    </source>
</evidence>
<feature type="domain" description="C2H2-type" evidence="10">
    <location>
        <begin position="506"/>
        <end position="533"/>
    </location>
</feature>
<gene>
    <name evidence="11" type="ORF">RIMI_LOCUS15533009</name>
</gene>
<dbReference type="PROSITE" id="PS00028">
    <property type="entry name" value="ZINC_FINGER_C2H2_1"/>
    <property type="match status" value="3"/>
</dbReference>
<evidence type="ECO:0000256" key="4">
    <source>
        <dbReference type="ARBA" id="ARBA00022771"/>
    </source>
</evidence>
<evidence type="ECO:0000313" key="12">
    <source>
        <dbReference type="Proteomes" id="UP001176940"/>
    </source>
</evidence>
<keyword evidence="6" id="KW-0238">DNA-binding</keyword>
<dbReference type="PROSITE" id="PS50157">
    <property type="entry name" value="ZINC_FINGER_C2H2_2"/>
    <property type="match status" value="3"/>
</dbReference>
<dbReference type="PANTHER" id="PTHR24381">
    <property type="entry name" value="ZINC FINGER PROTEIN"/>
    <property type="match status" value="1"/>
</dbReference>
<feature type="domain" description="C2H2-type" evidence="10">
    <location>
        <begin position="478"/>
        <end position="505"/>
    </location>
</feature>
<protein>
    <recommendedName>
        <fullName evidence="10">C2H2-type domain-containing protein</fullName>
    </recommendedName>
</protein>
<dbReference type="InterPro" id="IPR036236">
    <property type="entry name" value="Znf_C2H2_sf"/>
</dbReference>
<evidence type="ECO:0000256" key="9">
    <source>
        <dbReference type="SAM" id="MobiDB-lite"/>
    </source>
</evidence>
<feature type="domain" description="C2H2-type" evidence="10">
    <location>
        <begin position="451"/>
        <end position="478"/>
    </location>
</feature>
<feature type="region of interest" description="Disordered" evidence="9">
    <location>
        <begin position="1"/>
        <end position="59"/>
    </location>
</feature>
<keyword evidence="3" id="KW-0677">Repeat</keyword>
<evidence type="ECO:0000256" key="6">
    <source>
        <dbReference type="ARBA" id="ARBA00023125"/>
    </source>
</evidence>
<evidence type="ECO:0000256" key="3">
    <source>
        <dbReference type="ARBA" id="ARBA00022737"/>
    </source>
</evidence>
<keyword evidence="4 8" id="KW-0863">Zinc-finger</keyword>
<dbReference type="PANTHER" id="PTHR24381:SF390">
    <property type="entry name" value="ZINC FINGER PROTEIN 37 HOMOLOG"/>
    <property type="match status" value="1"/>
</dbReference>
<reference evidence="11" key="1">
    <citation type="submission" date="2023-07" db="EMBL/GenBank/DDBJ databases">
        <authorList>
            <person name="Stuckert A."/>
        </authorList>
    </citation>
    <scope>NUCLEOTIDE SEQUENCE</scope>
</reference>
<evidence type="ECO:0000256" key="7">
    <source>
        <dbReference type="ARBA" id="ARBA00023242"/>
    </source>
</evidence>
<keyword evidence="12" id="KW-1185">Reference proteome</keyword>
<evidence type="ECO:0000256" key="1">
    <source>
        <dbReference type="ARBA" id="ARBA00004123"/>
    </source>
</evidence>
<comment type="subcellular location">
    <subcellularLocation>
        <location evidence="1">Nucleus</location>
    </subcellularLocation>
</comment>
<evidence type="ECO:0000256" key="5">
    <source>
        <dbReference type="ARBA" id="ARBA00022833"/>
    </source>
</evidence>
<comment type="caution">
    <text evidence="11">The sequence shown here is derived from an EMBL/GenBank/DDBJ whole genome shotgun (WGS) entry which is preliminary data.</text>
</comment>
<evidence type="ECO:0000256" key="2">
    <source>
        <dbReference type="ARBA" id="ARBA00022723"/>
    </source>
</evidence>
<name>A0ABN9M1E5_9NEOB</name>
<organism evidence="11 12">
    <name type="scientific">Ranitomeya imitator</name>
    <name type="common">mimic poison frog</name>
    <dbReference type="NCBI Taxonomy" id="111125"/>
    <lineage>
        <taxon>Eukaryota</taxon>
        <taxon>Metazoa</taxon>
        <taxon>Chordata</taxon>
        <taxon>Craniata</taxon>
        <taxon>Vertebrata</taxon>
        <taxon>Euteleostomi</taxon>
        <taxon>Amphibia</taxon>
        <taxon>Batrachia</taxon>
        <taxon>Anura</taxon>
        <taxon>Neobatrachia</taxon>
        <taxon>Hyloidea</taxon>
        <taxon>Dendrobatidae</taxon>
        <taxon>Dendrobatinae</taxon>
        <taxon>Ranitomeya</taxon>
    </lineage>
</organism>
<evidence type="ECO:0000313" key="11">
    <source>
        <dbReference type="EMBL" id="CAJ0956455.1"/>
    </source>
</evidence>
<dbReference type="Proteomes" id="UP001176940">
    <property type="component" value="Unassembled WGS sequence"/>
</dbReference>
<keyword evidence="7" id="KW-0539">Nucleus</keyword>
<dbReference type="InterPro" id="IPR013087">
    <property type="entry name" value="Znf_C2H2_type"/>
</dbReference>
<feature type="compositionally biased region" description="Basic and acidic residues" evidence="9">
    <location>
        <begin position="1"/>
        <end position="18"/>
    </location>
</feature>
<keyword evidence="5" id="KW-0862">Zinc</keyword>
<dbReference type="SMART" id="SM00355">
    <property type="entry name" value="ZnF_C2H2"/>
    <property type="match status" value="3"/>
</dbReference>
<dbReference type="Pfam" id="PF00096">
    <property type="entry name" value="zf-C2H2"/>
    <property type="match status" value="3"/>
</dbReference>
<accession>A0ABN9M1E5</accession>
<proteinExistence type="predicted"/>
<evidence type="ECO:0000256" key="8">
    <source>
        <dbReference type="PROSITE-ProRule" id="PRU00042"/>
    </source>
</evidence>
<keyword evidence="2" id="KW-0479">Metal-binding</keyword>
<sequence length="625" mass="71332">MDRSPERREERERRRKDYAPVNHAALRVTRSSVSPKCGRSSRSLTMNNPSSQPQETKNDEKILNLTNKIIELLTREVPIRYEDIMVCFSVEEWEYVEEHKDIYKYVLMNDQELDSSKDLIKEETKLQDNQGLSSVACINTNASDKEVKADRKTSKWRKSQKRRVRYISKRITKTDALKHISKDEKPPEVSAIKSQFSTNEDENLKSCATNILSSCLPNEIKPRNVNYTANDHPQGKHLASQARQLFTCPEEISAGDYVDVKPSHPEVASCIGDTSMDTFTGTSCAQAKYLHTQIKEEIVPTETDSYGPTHYQSTHDQEESWQKVNDTGANIYAVGPPQYTPADIKKEPVLCEEENYLNSCIYSPSNHMQIQYTPKQVKEEPISQEEGYELYIPTDCAQIQSTPGQALKRMNDVTKASKRCSVTKYRDWHKAPEKVPYVNHRTTQAEVDGMYICSTCEKSFTSHFGLIKHQAMHNGSKVSCPQCGKLFFYKSSLVIHQRIHTGEKLFVCPVCNKCFTNNSNLVVHQRIHTGEKPFVCSECVLSDTVRYLKVSVSDSIGRYPKNIGYRRYRYPIPIQVNGTSSIGRSLIPRIRSFVNENDVAASDWSRAGHMGGTRPIRSRDVIRRS</sequence>
<dbReference type="Gene3D" id="3.30.160.60">
    <property type="entry name" value="Classic Zinc Finger"/>
    <property type="match status" value="4"/>
</dbReference>